<dbReference type="Pfam" id="PF00172">
    <property type="entry name" value="Zn_clus"/>
    <property type="match status" value="1"/>
</dbReference>
<dbReference type="InterPro" id="IPR001138">
    <property type="entry name" value="Zn2Cys6_DnaBD"/>
</dbReference>
<dbReference type="GO" id="GO:0006351">
    <property type="term" value="P:DNA-templated transcription"/>
    <property type="evidence" value="ECO:0007669"/>
    <property type="project" value="InterPro"/>
</dbReference>
<dbReference type="GO" id="GO:0000981">
    <property type="term" value="F:DNA-binding transcription factor activity, RNA polymerase II-specific"/>
    <property type="evidence" value="ECO:0007669"/>
    <property type="project" value="InterPro"/>
</dbReference>
<dbReference type="InterPro" id="IPR036864">
    <property type="entry name" value="Zn2-C6_fun-type_DNA-bd_sf"/>
</dbReference>
<dbReference type="CDD" id="cd00067">
    <property type="entry name" value="GAL4"/>
    <property type="match status" value="1"/>
</dbReference>
<dbReference type="SMART" id="SM00906">
    <property type="entry name" value="Fungal_trans"/>
    <property type="match status" value="1"/>
</dbReference>
<dbReference type="Proteomes" id="UP001265746">
    <property type="component" value="Unassembled WGS sequence"/>
</dbReference>
<dbReference type="Pfam" id="PF04082">
    <property type="entry name" value="Fungal_trans"/>
    <property type="match status" value="1"/>
</dbReference>
<dbReference type="CDD" id="cd12148">
    <property type="entry name" value="fungal_TF_MHR"/>
    <property type="match status" value="1"/>
</dbReference>
<dbReference type="EMBL" id="JAUJFL010000001">
    <property type="protein sequence ID" value="KAK2616153.1"/>
    <property type="molecule type" value="Genomic_DNA"/>
</dbReference>
<evidence type="ECO:0000313" key="5">
    <source>
        <dbReference type="EMBL" id="KAK2616153.1"/>
    </source>
</evidence>
<evidence type="ECO:0000256" key="3">
    <source>
        <dbReference type="SAM" id="MobiDB-lite"/>
    </source>
</evidence>
<keyword evidence="2" id="KW-0539">Nucleus</keyword>
<sequence length="709" mass="78640">MTRGTGLRQYRACVRCRARKSRCDFGGNGKPPCAKCYREGVADECTPAASRRGGDFSRLRRRKNKPSPQPRTQEPTVAAESSSPSPPPCQRSRLQWHAPTVNRHHNNTIHGDSLQNPSDALLILANTCAQQHGEENDAVARSGSAMDVNSENVLTDGDVEPMYSQAEHVIPTPLMTASLSSESSSLPSAVNNFAPGNGSIISPYPPLRDGVLDVALLGHLLQHYVDNYHAFFPIVPRNLLQPSAILENTKREAFLLTAVLSVASRDRADLVGLHDSMWKYMRDLILGLVIGTSPGSRSVGCVEGLLLLGEWTRVDDSNAGEGATWSIIGLAVRLAYLLRLEDSSFRAPGSHGNDPGGLVTQRKRLAWTFTYLSDRQISIRMGQAFWCRGPSLSTRFTAKDFPSLQPLHSYDEDLASFLQAQIELTTLFGNAHDILFASKQRTKELMERGDYSTYIDDTRRSLVAWRRTWDNLAVSCHLKSCLELMQHYLRLYVTAFAFQAALYRCSIAGEDYNGCFPDSIMASPEARHIYEAVEAAGSLLKIAVDDINPEKHLRYMPARFYLYEMHSAVFLYKAHTSGALSSGTHAESTALMRRFIAVLRTAAGTDSDHVASKYAGLLWGLWFEHPAAKTTSTTAASRVSHDSNNIRVNSGPRNTLLAPEVPVRTGNAQSDHQLTPRLDDMGFSQLDYSDFFDSWFQMSTVFPWDQPFL</sequence>
<accession>A0AAD9SUM6</accession>
<dbReference type="GO" id="GO:0003677">
    <property type="term" value="F:DNA binding"/>
    <property type="evidence" value="ECO:0007669"/>
    <property type="project" value="InterPro"/>
</dbReference>
<feature type="domain" description="Zn(2)-C6 fungal-type" evidence="4">
    <location>
        <begin position="12"/>
        <end position="46"/>
    </location>
</feature>
<evidence type="ECO:0000259" key="4">
    <source>
        <dbReference type="PROSITE" id="PS50048"/>
    </source>
</evidence>
<evidence type="ECO:0000313" key="6">
    <source>
        <dbReference type="Proteomes" id="UP001265746"/>
    </source>
</evidence>
<evidence type="ECO:0000256" key="2">
    <source>
        <dbReference type="ARBA" id="ARBA00023242"/>
    </source>
</evidence>
<keyword evidence="1" id="KW-0479">Metal-binding</keyword>
<dbReference type="SUPFAM" id="SSF57701">
    <property type="entry name" value="Zn2/Cys6 DNA-binding domain"/>
    <property type="match status" value="1"/>
</dbReference>
<dbReference type="PANTHER" id="PTHR31644:SF1">
    <property type="entry name" value="ZN(II)2CYS6 TRANSCRIPTION FACTOR (EUROFUNG)"/>
    <property type="match status" value="1"/>
</dbReference>
<protein>
    <recommendedName>
        <fullName evidence="4">Zn(2)-C6 fungal-type domain-containing protein</fullName>
    </recommendedName>
</protein>
<gene>
    <name evidence="5" type="ORF">N8I77_002860</name>
</gene>
<dbReference type="Gene3D" id="4.10.240.10">
    <property type="entry name" value="Zn(2)-C6 fungal-type DNA-binding domain"/>
    <property type="match status" value="1"/>
</dbReference>
<feature type="region of interest" description="Disordered" evidence="3">
    <location>
        <begin position="47"/>
        <end position="93"/>
    </location>
</feature>
<keyword evidence="6" id="KW-1185">Reference proteome</keyword>
<comment type="caution">
    <text evidence="5">The sequence shown here is derived from an EMBL/GenBank/DDBJ whole genome shotgun (WGS) entry which is preliminary data.</text>
</comment>
<name>A0AAD9SUM6_PHOAM</name>
<dbReference type="InterPro" id="IPR052780">
    <property type="entry name" value="AAA_Catabolism_Regulators"/>
</dbReference>
<reference evidence="5" key="1">
    <citation type="submission" date="2023-06" db="EMBL/GenBank/DDBJ databases">
        <authorList>
            <person name="Noh H."/>
        </authorList>
    </citation>
    <scope>NUCLEOTIDE SEQUENCE</scope>
    <source>
        <strain evidence="5">DUCC20226</strain>
    </source>
</reference>
<evidence type="ECO:0000256" key="1">
    <source>
        <dbReference type="ARBA" id="ARBA00022723"/>
    </source>
</evidence>
<proteinExistence type="predicted"/>
<organism evidence="5 6">
    <name type="scientific">Phomopsis amygdali</name>
    <name type="common">Fusicoccum amygdali</name>
    <dbReference type="NCBI Taxonomy" id="1214568"/>
    <lineage>
        <taxon>Eukaryota</taxon>
        <taxon>Fungi</taxon>
        <taxon>Dikarya</taxon>
        <taxon>Ascomycota</taxon>
        <taxon>Pezizomycotina</taxon>
        <taxon>Sordariomycetes</taxon>
        <taxon>Sordariomycetidae</taxon>
        <taxon>Diaporthales</taxon>
        <taxon>Diaporthaceae</taxon>
        <taxon>Diaporthe</taxon>
    </lineage>
</organism>
<dbReference type="GO" id="GO:0005634">
    <property type="term" value="C:nucleus"/>
    <property type="evidence" value="ECO:0007669"/>
    <property type="project" value="TreeGrafter"/>
</dbReference>
<dbReference type="PROSITE" id="PS50048">
    <property type="entry name" value="ZN2_CY6_FUNGAL_2"/>
    <property type="match status" value="1"/>
</dbReference>
<dbReference type="GO" id="GO:0008270">
    <property type="term" value="F:zinc ion binding"/>
    <property type="evidence" value="ECO:0007669"/>
    <property type="project" value="InterPro"/>
</dbReference>
<dbReference type="PANTHER" id="PTHR31644">
    <property type="entry name" value="TRANSCRIPTIONAL ACTIVATOR ARO80-RELATED"/>
    <property type="match status" value="1"/>
</dbReference>
<dbReference type="InterPro" id="IPR007219">
    <property type="entry name" value="XnlR_reg_dom"/>
</dbReference>
<dbReference type="AlphaFoldDB" id="A0AAD9SUM6"/>
<dbReference type="PROSITE" id="PS00463">
    <property type="entry name" value="ZN2_CY6_FUNGAL_1"/>
    <property type="match status" value="1"/>
</dbReference>